<keyword evidence="2" id="KW-1185">Reference proteome</keyword>
<sequence length="103" mass="11232">APTITYIKKIDHFKGGRDVEYTVDDVPSTGGSGLTVYTEDDEEDIIAGSSESAPTVVELEERGEILRRAAVLDLRMFPSGTYEAVRDAGTGLRLYHNASEELP</sequence>
<evidence type="ECO:0000313" key="1">
    <source>
        <dbReference type="EMBL" id="KAF9969322.1"/>
    </source>
</evidence>
<evidence type="ECO:0000313" key="2">
    <source>
        <dbReference type="Proteomes" id="UP000749646"/>
    </source>
</evidence>
<dbReference type="Proteomes" id="UP000749646">
    <property type="component" value="Unassembled WGS sequence"/>
</dbReference>
<reference evidence="1" key="1">
    <citation type="journal article" date="2020" name="Fungal Divers.">
        <title>Resolving the Mortierellaceae phylogeny through synthesis of multi-gene phylogenetics and phylogenomics.</title>
        <authorList>
            <person name="Vandepol N."/>
            <person name="Liber J."/>
            <person name="Desiro A."/>
            <person name="Na H."/>
            <person name="Kennedy M."/>
            <person name="Barry K."/>
            <person name="Grigoriev I.V."/>
            <person name="Miller A.N."/>
            <person name="O'Donnell K."/>
            <person name="Stajich J.E."/>
            <person name="Bonito G."/>
        </authorList>
    </citation>
    <scope>NUCLEOTIDE SEQUENCE</scope>
    <source>
        <strain evidence="1">MES-2147</strain>
    </source>
</reference>
<dbReference type="EMBL" id="JAAAHW010005256">
    <property type="protein sequence ID" value="KAF9969322.1"/>
    <property type="molecule type" value="Genomic_DNA"/>
</dbReference>
<comment type="caution">
    <text evidence="1">The sequence shown here is derived from an EMBL/GenBank/DDBJ whole genome shotgun (WGS) entry which is preliminary data.</text>
</comment>
<name>A0A9P6M7P0_9FUNG</name>
<accession>A0A9P6M7P0</accession>
<feature type="non-terminal residue" evidence="1">
    <location>
        <position position="1"/>
    </location>
</feature>
<organism evidence="1 2">
    <name type="scientific">Modicella reniformis</name>
    <dbReference type="NCBI Taxonomy" id="1440133"/>
    <lineage>
        <taxon>Eukaryota</taxon>
        <taxon>Fungi</taxon>
        <taxon>Fungi incertae sedis</taxon>
        <taxon>Mucoromycota</taxon>
        <taxon>Mortierellomycotina</taxon>
        <taxon>Mortierellomycetes</taxon>
        <taxon>Mortierellales</taxon>
        <taxon>Mortierellaceae</taxon>
        <taxon>Modicella</taxon>
    </lineage>
</organism>
<dbReference type="AlphaFoldDB" id="A0A9P6M7P0"/>
<proteinExistence type="predicted"/>
<gene>
    <name evidence="1" type="ORF">BGZ65_012038</name>
</gene>
<protein>
    <submittedName>
        <fullName evidence="1">Uncharacterized protein</fullName>
    </submittedName>
</protein>